<keyword evidence="1" id="KW-1133">Transmembrane helix</keyword>
<organism evidence="2">
    <name type="scientific">bioreactor metagenome</name>
    <dbReference type="NCBI Taxonomy" id="1076179"/>
    <lineage>
        <taxon>unclassified sequences</taxon>
        <taxon>metagenomes</taxon>
        <taxon>ecological metagenomes</taxon>
    </lineage>
</organism>
<dbReference type="EMBL" id="VSSQ01023780">
    <property type="protein sequence ID" value="MPM70912.1"/>
    <property type="molecule type" value="Genomic_DNA"/>
</dbReference>
<gene>
    <name evidence="2" type="ORF">SDC9_117873</name>
</gene>
<evidence type="ECO:0000313" key="2">
    <source>
        <dbReference type="EMBL" id="MPM70912.1"/>
    </source>
</evidence>
<proteinExistence type="predicted"/>
<keyword evidence="1" id="KW-0472">Membrane</keyword>
<comment type="caution">
    <text evidence="2">The sequence shown here is derived from an EMBL/GenBank/DDBJ whole genome shotgun (WGS) entry which is preliminary data.</text>
</comment>
<sequence length="164" mass="18197">MNNCKVLLVVKGVWGYMFKKSIIIIAISILCIFMLLTGCNNTKTQAQPKGGLKISSWSSGLGGVNETDLDKTKFSYSINLTNENETDIFIKSIQPSINEKIKNKILSEDNTVIVNKDIKSNETIKINGEIIVDTKGLAKSDIEKLEPFITDIKVSIEENVSLKQ</sequence>
<reference evidence="2" key="1">
    <citation type="submission" date="2019-08" db="EMBL/GenBank/DDBJ databases">
        <authorList>
            <person name="Kucharzyk K."/>
            <person name="Murdoch R.W."/>
            <person name="Higgins S."/>
            <person name="Loffler F."/>
        </authorList>
    </citation>
    <scope>NUCLEOTIDE SEQUENCE</scope>
</reference>
<name>A0A645BZY0_9ZZZZ</name>
<accession>A0A645BZY0</accession>
<dbReference type="AlphaFoldDB" id="A0A645BZY0"/>
<keyword evidence="1" id="KW-0812">Transmembrane</keyword>
<evidence type="ECO:0000256" key="1">
    <source>
        <dbReference type="SAM" id="Phobius"/>
    </source>
</evidence>
<protein>
    <submittedName>
        <fullName evidence="2">Uncharacterized protein</fullName>
    </submittedName>
</protein>
<feature type="transmembrane region" description="Helical" evidence="1">
    <location>
        <begin position="21"/>
        <end position="38"/>
    </location>
</feature>